<accession>A0A6J6D9V2</accession>
<dbReference type="Pfam" id="PF01168">
    <property type="entry name" value="Ala_racemase_N"/>
    <property type="match status" value="1"/>
</dbReference>
<evidence type="ECO:0000259" key="4">
    <source>
        <dbReference type="SMART" id="SM01005"/>
    </source>
</evidence>
<sequence>MRELIIDLDAVAKNLKTMRAKTNGALAMGVVKADAYGHGMIPVAKKLEAAGADYLGVADIREALTLREAGIDLPILAWLHSADEKFMSAIDAGIELGIANIDHLQRIAKAAEHLGRVARVHLKVDTGLGRNGASAAEWPEVLKKAHELVAEGFIQVVAIFSHLSCTSEADDLKQIARFEAACEEAKAAGIEFELRHLTASDGLLRYPQAHYEMVRIGVALYGLSPFVENSAADFGLVPAMTATARITQTKRVASGEGVSYGYLHRTSAETTLALVPVGYAEGLPRNASGSGSEHAMVSINGKSYPINSRVAMDQFVLDVGNDKVSAGDLVTIFGDPAAGVASADDLARGCDTINYEIVTRMGGRFTRTYLGESN</sequence>
<evidence type="ECO:0000313" key="5">
    <source>
        <dbReference type="EMBL" id="CAB4560632.1"/>
    </source>
</evidence>
<dbReference type="GO" id="GO:0030632">
    <property type="term" value="P:D-alanine biosynthetic process"/>
    <property type="evidence" value="ECO:0007669"/>
    <property type="project" value="TreeGrafter"/>
</dbReference>
<dbReference type="SMART" id="SM01005">
    <property type="entry name" value="Ala_racemase_C"/>
    <property type="match status" value="1"/>
</dbReference>
<evidence type="ECO:0000256" key="1">
    <source>
        <dbReference type="ARBA" id="ARBA00001933"/>
    </source>
</evidence>
<dbReference type="InterPro" id="IPR011079">
    <property type="entry name" value="Ala_racemase_C"/>
</dbReference>
<organism evidence="5">
    <name type="scientific">freshwater metagenome</name>
    <dbReference type="NCBI Taxonomy" id="449393"/>
    <lineage>
        <taxon>unclassified sequences</taxon>
        <taxon>metagenomes</taxon>
        <taxon>ecological metagenomes</taxon>
    </lineage>
</organism>
<dbReference type="InterPro" id="IPR001608">
    <property type="entry name" value="Ala_racemase_N"/>
</dbReference>
<dbReference type="PRINTS" id="PR00992">
    <property type="entry name" value="ALARACEMASE"/>
</dbReference>
<dbReference type="Gene3D" id="3.20.20.10">
    <property type="entry name" value="Alanine racemase"/>
    <property type="match status" value="1"/>
</dbReference>
<keyword evidence="2" id="KW-0663">Pyridoxal phosphate</keyword>
<dbReference type="CDD" id="cd00430">
    <property type="entry name" value="PLPDE_III_AR"/>
    <property type="match status" value="1"/>
</dbReference>
<reference evidence="5" key="1">
    <citation type="submission" date="2020-05" db="EMBL/GenBank/DDBJ databases">
        <authorList>
            <person name="Chiriac C."/>
            <person name="Salcher M."/>
            <person name="Ghai R."/>
            <person name="Kavagutti S V."/>
        </authorList>
    </citation>
    <scope>NUCLEOTIDE SEQUENCE</scope>
</reference>
<dbReference type="SUPFAM" id="SSF51419">
    <property type="entry name" value="PLP-binding barrel"/>
    <property type="match status" value="1"/>
</dbReference>
<dbReference type="InterPro" id="IPR029066">
    <property type="entry name" value="PLP-binding_barrel"/>
</dbReference>
<proteinExistence type="inferred from homology"/>
<feature type="domain" description="Alanine racemase C-terminal" evidence="4">
    <location>
        <begin position="239"/>
        <end position="370"/>
    </location>
</feature>
<dbReference type="InterPro" id="IPR020622">
    <property type="entry name" value="Ala_racemase_pyridoxalP-BS"/>
</dbReference>
<keyword evidence="3" id="KW-0413">Isomerase</keyword>
<dbReference type="GO" id="GO:0005829">
    <property type="term" value="C:cytosol"/>
    <property type="evidence" value="ECO:0007669"/>
    <property type="project" value="TreeGrafter"/>
</dbReference>
<dbReference type="EMBL" id="CAEZTF010000081">
    <property type="protein sequence ID" value="CAB4560632.1"/>
    <property type="molecule type" value="Genomic_DNA"/>
</dbReference>
<dbReference type="Pfam" id="PF00842">
    <property type="entry name" value="Ala_racemase_C"/>
    <property type="match status" value="1"/>
</dbReference>
<dbReference type="InterPro" id="IPR009006">
    <property type="entry name" value="Ala_racemase/Decarboxylase_C"/>
</dbReference>
<comment type="cofactor">
    <cofactor evidence="1">
        <name>pyridoxal 5'-phosphate</name>
        <dbReference type="ChEBI" id="CHEBI:597326"/>
    </cofactor>
</comment>
<dbReference type="HAMAP" id="MF_01201">
    <property type="entry name" value="Ala_racemase"/>
    <property type="match status" value="1"/>
</dbReference>
<dbReference type="FunFam" id="3.20.20.10:FF:000002">
    <property type="entry name" value="Alanine racemase"/>
    <property type="match status" value="1"/>
</dbReference>
<dbReference type="Gene3D" id="2.40.37.10">
    <property type="entry name" value="Lyase, Ornithine Decarboxylase, Chain A, domain 1"/>
    <property type="match status" value="1"/>
</dbReference>
<dbReference type="InterPro" id="IPR000821">
    <property type="entry name" value="Ala_racemase"/>
</dbReference>
<dbReference type="PANTHER" id="PTHR30511">
    <property type="entry name" value="ALANINE RACEMASE"/>
    <property type="match status" value="1"/>
</dbReference>
<protein>
    <submittedName>
        <fullName evidence="5">Unannotated protein</fullName>
    </submittedName>
</protein>
<dbReference type="GO" id="GO:0008784">
    <property type="term" value="F:alanine racemase activity"/>
    <property type="evidence" value="ECO:0007669"/>
    <property type="project" value="InterPro"/>
</dbReference>
<dbReference type="PANTHER" id="PTHR30511:SF0">
    <property type="entry name" value="ALANINE RACEMASE, CATABOLIC-RELATED"/>
    <property type="match status" value="1"/>
</dbReference>
<name>A0A6J6D9V2_9ZZZZ</name>
<dbReference type="SUPFAM" id="SSF50621">
    <property type="entry name" value="Alanine racemase C-terminal domain-like"/>
    <property type="match status" value="1"/>
</dbReference>
<dbReference type="GO" id="GO:0030170">
    <property type="term" value="F:pyridoxal phosphate binding"/>
    <property type="evidence" value="ECO:0007669"/>
    <property type="project" value="TreeGrafter"/>
</dbReference>
<evidence type="ECO:0000256" key="2">
    <source>
        <dbReference type="ARBA" id="ARBA00022898"/>
    </source>
</evidence>
<gene>
    <name evidence="5" type="ORF">UFOPK1618_00508</name>
</gene>
<dbReference type="PROSITE" id="PS00395">
    <property type="entry name" value="ALANINE_RACEMASE"/>
    <property type="match status" value="1"/>
</dbReference>
<dbReference type="AlphaFoldDB" id="A0A6J6D9V2"/>
<dbReference type="NCBIfam" id="TIGR00492">
    <property type="entry name" value="alr"/>
    <property type="match status" value="1"/>
</dbReference>
<dbReference type="GO" id="GO:0009252">
    <property type="term" value="P:peptidoglycan biosynthetic process"/>
    <property type="evidence" value="ECO:0007669"/>
    <property type="project" value="TreeGrafter"/>
</dbReference>
<evidence type="ECO:0000256" key="3">
    <source>
        <dbReference type="ARBA" id="ARBA00023235"/>
    </source>
</evidence>